<comment type="subunit">
    <text evidence="2">Homodimer.</text>
</comment>
<dbReference type="InterPro" id="IPR000566">
    <property type="entry name" value="Lipocln_cytosolic_FA-bd_dom"/>
</dbReference>
<dbReference type="PANTHER" id="PTHR10612:SF34">
    <property type="entry name" value="APOLIPOPROTEIN D"/>
    <property type="match status" value="1"/>
</dbReference>
<comment type="similarity">
    <text evidence="1 2">Belongs to the calycin superfamily. Lipocalin family.</text>
</comment>
<dbReference type="PIRSF" id="PIRSF036893">
    <property type="entry name" value="Lipocalin_ApoD"/>
    <property type="match status" value="1"/>
</dbReference>
<keyword evidence="5" id="KW-1185">Reference proteome</keyword>
<comment type="function">
    <text evidence="2">Involved in the storage or transport of lipids necessary for membrane maintenance under stressful conditions. Displays a binding preference for lysophospholipids.</text>
</comment>
<dbReference type="InterPro" id="IPR012674">
    <property type="entry name" value="Calycin"/>
</dbReference>
<evidence type="ECO:0000259" key="3">
    <source>
        <dbReference type="Pfam" id="PF08212"/>
    </source>
</evidence>
<protein>
    <recommendedName>
        <fullName evidence="2">Outer membrane lipoprotein Blc</fullName>
    </recommendedName>
</protein>
<dbReference type="PROSITE" id="PS51257">
    <property type="entry name" value="PROKAR_LIPOPROTEIN"/>
    <property type="match status" value="1"/>
</dbReference>
<evidence type="ECO:0000313" key="4">
    <source>
        <dbReference type="EMBL" id="QQQ17404.1"/>
    </source>
</evidence>
<dbReference type="InterPro" id="IPR002446">
    <property type="entry name" value="Lipocalin_bac"/>
</dbReference>
<dbReference type="RefSeq" id="WP_201101778.1">
    <property type="nucleotide sequence ID" value="NZ_CP067977.1"/>
</dbReference>
<gene>
    <name evidence="4" type="ORF">JIP62_08525</name>
</gene>
<keyword evidence="2" id="KW-0449">Lipoprotein</keyword>
<organism evidence="4 5">
    <name type="scientific">Brevundimonas vitisensis</name>
    <dbReference type="NCBI Taxonomy" id="2800818"/>
    <lineage>
        <taxon>Bacteria</taxon>
        <taxon>Pseudomonadati</taxon>
        <taxon>Pseudomonadota</taxon>
        <taxon>Alphaproteobacteria</taxon>
        <taxon>Caulobacterales</taxon>
        <taxon>Caulobacteraceae</taxon>
        <taxon>Brevundimonas</taxon>
    </lineage>
</organism>
<dbReference type="Gene3D" id="2.40.128.20">
    <property type="match status" value="1"/>
</dbReference>
<keyword evidence="2" id="KW-0998">Cell outer membrane</keyword>
<dbReference type="Proteomes" id="UP000595448">
    <property type="component" value="Chromosome"/>
</dbReference>
<proteinExistence type="inferred from homology"/>
<dbReference type="PRINTS" id="PR01171">
    <property type="entry name" value="BCTLIPOCALIN"/>
</dbReference>
<reference evidence="4 5" key="1">
    <citation type="submission" date="2021-01" db="EMBL/GenBank/DDBJ databases">
        <title>Brevundimonas vitis sp. nov., an bacterium isolated from grape (Vitis vinifera).</title>
        <authorList>
            <person name="Jiang L."/>
            <person name="Lee J."/>
        </authorList>
    </citation>
    <scope>NUCLEOTIDE SEQUENCE [LARGE SCALE GENOMIC DNA]</scope>
    <source>
        <strain evidence="4 5">GRTSA-9</strain>
    </source>
</reference>
<feature type="signal peptide" evidence="2">
    <location>
        <begin position="1"/>
        <end position="23"/>
    </location>
</feature>
<dbReference type="InterPro" id="IPR022271">
    <property type="entry name" value="Lipocalin_ApoD"/>
</dbReference>
<sequence>MKAPSLKVLVLTAAATLTLSACAALQQGPVGNSAVPAPARTVDLGRYAGTWYEIGRYEAGFQRGCEGVTATYTQREDGLIGVVNTCRQDGLDGELRSVEGRAKVVEGSGNAKLKVSFFGPFYFGNYWILDHAEDYSWSIVGEGSGRYLWLLSRTPQPSDAVRQTILNRAQALGYDLTLLRPTQQPR</sequence>
<accession>A0ABX7BIQ6</accession>
<dbReference type="SUPFAM" id="SSF50814">
    <property type="entry name" value="Lipocalins"/>
    <property type="match status" value="1"/>
</dbReference>
<evidence type="ECO:0000256" key="1">
    <source>
        <dbReference type="ARBA" id="ARBA00006889"/>
    </source>
</evidence>
<name>A0ABX7BIQ6_9CAUL</name>
<evidence type="ECO:0000256" key="2">
    <source>
        <dbReference type="PIRNR" id="PIRNR036893"/>
    </source>
</evidence>
<feature type="domain" description="Lipocalin/cytosolic fatty-acid binding" evidence="3">
    <location>
        <begin position="42"/>
        <end position="184"/>
    </location>
</feature>
<keyword evidence="2" id="KW-0732">Signal</keyword>
<feature type="chain" id="PRO_5045014952" description="Outer membrane lipoprotein Blc" evidence="2">
    <location>
        <begin position="24"/>
        <end position="186"/>
    </location>
</feature>
<dbReference type="Pfam" id="PF08212">
    <property type="entry name" value="Lipocalin_2"/>
    <property type="match status" value="1"/>
</dbReference>
<dbReference type="InterPro" id="IPR047202">
    <property type="entry name" value="Lipocalin_Blc-like_dom"/>
</dbReference>
<dbReference type="InterPro" id="IPR022272">
    <property type="entry name" value="Lipocalin_CS"/>
</dbReference>
<dbReference type="PROSITE" id="PS00213">
    <property type="entry name" value="LIPOCALIN"/>
    <property type="match status" value="1"/>
</dbReference>
<dbReference type="EMBL" id="CP067977">
    <property type="protein sequence ID" value="QQQ17404.1"/>
    <property type="molecule type" value="Genomic_DNA"/>
</dbReference>
<dbReference type="PANTHER" id="PTHR10612">
    <property type="entry name" value="APOLIPOPROTEIN D"/>
    <property type="match status" value="1"/>
</dbReference>
<comment type="subcellular location">
    <subcellularLocation>
        <location evidence="2">Cell outer membrane</location>
    </subcellularLocation>
</comment>
<keyword evidence="2" id="KW-0472">Membrane</keyword>
<keyword evidence="2" id="KW-0446">Lipid-binding</keyword>
<evidence type="ECO:0000313" key="5">
    <source>
        <dbReference type="Proteomes" id="UP000595448"/>
    </source>
</evidence>
<dbReference type="CDD" id="cd19438">
    <property type="entry name" value="lipocalin_Blc-like"/>
    <property type="match status" value="1"/>
</dbReference>